<evidence type="ECO:0000259" key="10">
    <source>
        <dbReference type="PROSITE" id="PS50048"/>
    </source>
</evidence>
<dbReference type="AlphaFoldDB" id="A0AAX4KEB9"/>
<feature type="coiled-coil region" evidence="8">
    <location>
        <begin position="69"/>
        <end position="96"/>
    </location>
</feature>
<dbReference type="Pfam" id="PF00172">
    <property type="entry name" value="Zn_clus"/>
    <property type="match status" value="1"/>
</dbReference>
<organism evidence="11 12">
    <name type="scientific">Kwoniella europaea PYCC6329</name>
    <dbReference type="NCBI Taxonomy" id="1423913"/>
    <lineage>
        <taxon>Eukaryota</taxon>
        <taxon>Fungi</taxon>
        <taxon>Dikarya</taxon>
        <taxon>Basidiomycota</taxon>
        <taxon>Agaricomycotina</taxon>
        <taxon>Tremellomycetes</taxon>
        <taxon>Tremellales</taxon>
        <taxon>Cryptococcaceae</taxon>
        <taxon>Kwoniella</taxon>
    </lineage>
</organism>
<dbReference type="SMART" id="SM00906">
    <property type="entry name" value="Fungal_trans"/>
    <property type="match status" value="1"/>
</dbReference>
<dbReference type="SMART" id="SM00066">
    <property type="entry name" value="GAL4"/>
    <property type="match status" value="1"/>
</dbReference>
<dbReference type="SUPFAM" id="SSF57701">
    <property type="entry name" value="Zn2/Cys6 DNA-binding domain"/>
    <property type="match status" value="1"/>
</dbReference>
<feature type="region of interest" description="Disordered" evidence="9">
    <location>
        <begin position="1"/>
        <end position="32"/>
    </location>
</feature>
<evidence type="ECO:0000256" key="5">
    <source>
        <dbReference type="ARBA" id="ARBA00023125"/>
    </source>
</evidence>
<dbReference type="Pfam" id="PF04082">
    <property type="entry name" value="Fungal_trans"/>
    <property type="match status" value="1"/>
</dbReference>
<comment type="subcellular location">
    <subcellularLocation>
        <location evidence="1">Nucleus</location>
    </subcellularLocation>
</comment>
<keyword evidence="7" id="KW-0539">Nucleus</keyword>
<evidence type="ECO:0000256" key="6">
    <source>
        <dbReference type="ARBA" id="ARBA00023163"/>
    </source>
</evidence>
<evidence type="ECO:0000256" key="9">
    <source>
        <dbReference type="SAM" id="MobiDB-lite"/>
    </source>
</evidence>
<dbReference type="GeneID" id="91101556"/>
<dbReference type="InterPro" id="IPR007219">
    <property type="entry name" value="XnlR_reg_dom"/>
</dbReference>
<protein>
    <recommendedName>
        <fullName evidence="10">Zn(2)-C6 fungal-type domain-containing protein</fullName>
    </recommendedName>
</protein>
<dbReference type="PROSITE" id="PS00463">
    <property type="entry name" value="ZN2_CY6_FUNGAL_1"/>
    <property type="match status" value="1"/>
</dbReference>
<keyword evidence="6" id="KW-0804">Transcription</keyword>
<evidence type="ECO:0000256" key="8">
    <source>
        <dbReference type="SAM" id="Coils"/>
    </source>
</evidence>
<dbReference type="PANTHER" id="PTHR31313:SF81">
    <property type="entry name" value="TY1 ENHANCER ACTIVATOR"/>
    <property type="match status" value="1"/>
</dbReference>
<keyword evidence="4" id="KW-0805">Transcription regulation</keyword>
<sequence length="733" mass="82955">MPPKRKATDTISDSEHASSTKGQTKRPVHTSRACDNCRRRKIRCDGQYPQCGVCKERDCPCEYKDEDKRKTHQEHMDLLNNRMDRFEKLIEDLLRNTAGGTSSHPAHPAPAPPSVHPHTDYPRSTSQNQIDPIIPVSRDHRTSEAGPSNWNSIQPIPDVSGSTFREQSDPGVSPVTSSKLRNLGGTSGYERFQRVEESAGALLQYGPTSLWTVTSPREGKENRNEHSPDLIELGSGDWIDWSHNLPEALNITRTIHDRVIGHFSAFYAPWGISVDIPSFLVDLNKCNLIRAATQTRPQQSRTASYSPLLHCCVIYLGLRLIKHEYPALMKTYESVFIKHCMNLLLEECDHTALSSLRAYNLFSTCLHFVRMSSSENTLNAGQRQFATGYLYSGMTIAGVHALGLNINCAEYVSKGLISEKERNLREYAFWTIYVFDTLRALAAGRQPMFPDQTEVPVPTVDPAMDDTPWIAPTTPIGSGIGVRSMRSTTFHWMAKLARICRSILENLYSPASRSTPARQDEIIDTVSLKLDDWYKRFPLRPIEITPLPHILLLHMYYHLSVIFVHRPFYRGHRMESAQRCNTAAVHILELLHIFKRTHQIRYAHHNMINVIFGAATIFLLRIAEASNTTDSDVHKRNFDQCVDFMAELSLTWVEAGITRNILIALQSEYELPGLGLPDGHSQTPQTAGMGIGNTDMTTSTVPWIDPFNDMQDIWGMMFNDQSFQWQDFGNSTQ</sequence>
<evidence type="ECO:0000256" key="3">
    <source>
        <dbReference type="ARBA" id="ARBA00022833"/>
    </source>
</evidence>
<keyword evidence="12" id="KW-1185">Reference proteome</keyword>
<dbReference type="InterPro" id="IPR036864">
    <property type="entry name" value="Zn2-C6_fun-type_DNA-bd_sf"/>
</dbReference>
<dbReference type="RefSeq" id="XP_066082648.1">
    <property type="nucleotide sequence ID" value="XM_066226551.1"/>
</dbReference>
<dbReference type="GO" id="GO:0006351">
    <property type="term" value="P:DNA-templated transcription"/>
    <property type="evidence" value="ECO:0007669"/>
    <property type="project" value="InterPro"/>
</dbReference>
<name>A0AAX4KEB9_9TREE</name>
<dbReference type="PROSITE" id="PS50048">
    <property type="entry name" value="ZN2_CY6_FUNGAL_2"/>
    <property type="match status" value="1"/>
</dbReference>
<dbReference type="GO" id="GO:0005634">
    <property type="term" value="C:nucleus"/>
    <property type="evidence" value="ECO:0007669"/>
    <property type="project" value="UniProtKB-SubCell"/>
</dbReference>
<evidence type="ECO:0000256" key="7">
    <source>
        <dbReference type="ARBA" id="ARBA00023242"/>
    </source>
</evidence>
<gene>
    <name evidence="11" type="ORF">V865_002752</name>
</gene>
<proteinExistence type="predicted"/>
<evidence type="ECO:0000313" key="12">
    <source>
        <dbReference type="Proteomes" id="UP001358614"/>
    </source>
</evidence>
<keyword evidence="8" id="KW-0175">Coiled coil</keyword>
<reference evidence="11 12" key="1">
    <citation type="submission" date="2024-01" db="EMBL/GenBank/DDBJ databases">
        <title>Comparative genomics of Cryptococcus and Kwoniella reveals pathogenesis evolution and contrasting modes of karyotype evolution via chromosome fusion or intercentromeric recombination.</title>
        <authorList>
            <person name="Coelho M.A."/>
            <person name="David-Palma M."/>
            <person name="Shea T."/>
            <person name="Bowers K."/>
            <person name="McGinley-Smith S."/>
            <person name="Mohammad A.W."/>
            <person name="Gnirke A."/>
            <person name="Yurkov A.M."/>
            <person name="Nowrousian M."/>
            <person name="Sun S."/>
            <person name="Cuomo C.A."/>
            <person name="Heitman J."/>
        </authorList>
    </citation>
    <scope>NUCLEOTIDE SEQUENCE [LARGE SCALE GENOMIC DNA]</scope>
    <source>
        <strain evidence="11 12">PYCC6329</strain>
    </source>
</reference>
<evidence type="ECO:0000256" key="1">
    <source>
        <dbReference type="ARBA" id="ARBA00004123"/>
    </source>
</evidence>
<keyword evidence="3" id="KW-0862">Zinc</keyword>
<dbReference type="CDD" id="cd00067">
    <property type="entry name" value="GAL4"/>
    <property type="match status" value="1"/>
</dbReference>
<evidence type="ECO:0000313" key="11">
    <source>
        <dbReference type="EMBL" id="WWD04681.1"/>
    </source>
</evidence>
<dbReference type="EMBL" id="CP144089">
    <property type="protein sequence ID" value="WWD04681.1"/>
    <property type="molecule type" value="Genomic_DNA"/>
</dbReference>
<evidence type="ECO:0000256" key="2">
    <source>
        <dbReference type="ARBA" id="ARBA00022723"/>
    </source>
</evidence>
<dbReference type="GO" id="GO:0003677">
    <property type="term" value="F:DNA binding"/>
    <property type="evidence" value="ECO:0007669"/>
    <property type="project" value="UniProtKB-KW"/>
</dbReference>
<dbReference type="CDD" id="cd12148">
    <property type="entry name" value="fungal_TF_MHR"/>
    <property type="match status" value="1"/>
</dbReference>
<dbReference type="InterPro" id="IPR051615">
    <property type="entry name" value="Transcr_Regulatory_Elem"/>
</dbReference>
<keyword evidence="2" id="KW-0479">Metal-binding</keyword>
<feature type="compositionally biased region" description="Polar residues" evidence="9">
    <location>
        <begin position="145"/>
        <end position="165"/>
    </location>
</feature>
<feature type="region of interest" description="Disordered" evidence="9">
    <location>
        <begin position="97"/>
        <end position="184"/>
    </location>
</feature>
<dbReference type="Proteomes" id="UP001358614">
    <property type="component" value="Chromosome 1"/>
</dbReference>
<dbReference type="InterPro" id="IPR001138">
    <property type="entry name" value="Zn2Cys6_DnaBD"/>
</dbReference>
<feature type="domain" description="Zn(2)-C6 fungal-type" evidence="10">
    <location>
        <begin position="33"/>
        <end position="63"/>
    </location>
</feature>
<dbReference type="Gene3D" id="4.10.240.10">
    <property type="entry name" value="Zn(2)-C6 fungal-type DNA-binding domain"/>
    <property type="match status" value="1"/>
</dbReference>
<evidence type="ECO:0000256" key="4">
    <source>
        <dbReference type="ARBA" id="ARBA00023015"/>
    </source>
</evidence>
<dbReference type="GO" id="GO:0000981">
    <property type="term" value="F:DNA-binding transcription factor activity, RNA polymerase II-specific"/>
    <property type="evidence" value="ECO:0007669"/>
    <property type="project" value="InterPro"/>
</dbReference>
<dbReference type="GO" id="GO:0008270">
    <property type="term" value="F:zinc ion binding"/>
    <property type="evidence" value="ECO:0007669"/>
    <property type="project" value="InterPro"/>
</dbReference>
<dbReference type="KEGG" id="ker:91101556"/>
<accession>A0AAX4KEB9</accession>
<keyword evidence="5" id="KW-0238">DNA-binding</keyword>
<dbReference type="PANTHER" id="PTHR31313">
    <property type="entry name" value="TY1 ENHANCER ACTIVATOR"/>
    <property type="match status" value="1"/>
</dbReference>